<proteinExistence type="predicted"/>
<feature type="domain" description="AAA" evidence="1">
    <location>
        <begin position="8"/>
        <end position="191"/>
    </location>
</feature>
<reference evidence="3" key="1">
    <citation type="submission" date="2016-10" db="EMBL/GenBank/DDBJ databases">
        <authorList>
            <person name="Varghese N."/>
        </authorList>
    </citation>
    <scope>NUCLEOTIDE SEQUENCE [LARGE SCALE GENOMIC DNA]</scope>
    <source>
        <strain evidence="3">CGMCC 1.12284</strain>
    </source>
</reference>
<protein>
    <submittedName>
        <fullName evidence="2">Chromosome partitioning protein</fullName>
    </submittedName>
</protein>
<dbReference type="EMBL" id="FOIS01000005">
    <property type="protein sequence ID" value="SEW30650.1"/>
    <property type="molecule type" value="Genomic_DNA"/>
</dbReference>
<dbReference type="OrthoDB" id="298117at2157"/>
<accession>A0A1I0QST1</accession>
<name>A0A1I0QST1_9EURY</name>
<dbReference type="AlphaFoldDB" id="A0A1I0QST1"/>
<evidence type="ECO:0000259" key="1">
    <source>
        <dbReference type="Pfam" id="PF13614"/>
    </source>
</evidence>
<dbReference type="Pfam" id="PF13614">
    <property type="entry name" value="AAA_31"/>
    <property type="match status" value="1"/>
</dbReference>
<dbReference type="Proteomes" id="UP000183275">
    <property type="component" value="Unassembled WGS sequence"/>
</dbReference>
<organism evidence="2 3">
    <name type="scientific">Natrinema salifodinae</name>
    <dbReference type="NCBI Taxonomy" id="1202768"/>
    <lineage>
        <taxon>Archaea</taxon>
        <taxon>Methanobacteriati</taxon>
        <taxon>Methanobacteriota</taxon>
        <taxon>Stenosarchaea group</taxon>
        <taxon>Halobacteria</taxon>
        <taxon>Halobacteriales</taxon>
        <taxon>Natrialbaceae</taxon>
        <taxon>Natrinema</taxon>
    </lineage>
</organism>
<dbReference type="InterPro" id="IPR050678">
    <property type="entry name" value="DNA_Partitioning_ATPase"/>
</dbReference>
<dbReference type="InterPro" id="IPR027417">
    <property type="entry name" value="P-loop_NTPase"/>
</dbReference>
<sequence>MLTYTTYSEAGGVGKTTVGAALLEAHANHGLDVLAIDMDQQNGSLTYLLDVDAPRDDSQADNIVRHLIDRPKGDVEDLIHETEYGFDLLPSHNMLENLEDLLNRAQQMAADLGEGDDFDPYDRLRQVLLESGIPQQYDVIVVDPPATAGPHLYNAVSATRSLVIPVEPTGKGMQSVLGLEELVEGLEDRLEAEIGVLSAVPNGVGRTSDQERYLSEIRERGYPAPVAIRERSSLFEGCWDQQCTPRHYVEEHRDRQRDHEMESLEKIDRLATEIEEVSER</sequence>
<dbReference type="PANTHER" id="PTHR13696:SF99">
    <property type="entry name" value="COBYRINIC ACID AC-DIAMIDE SYNTHASE"/>
    <property type="match status" value="1"/>
</dbReference>
<dbReference type="Gene3D" id="3.40.50.300">
    <property type="entry name" value="P-loop containing nucleotide triphosphate hydrolases"/>
    <property type="match status" value="1"/>
</dbReference>
<dbReference type="PANTHER" id="PTHR13696">
    <property type="entry name" value="P-LOOP CONTAINING NUCLEOSIDE TRIPHOSPHATE HYDROLASE"/>
    <property type="match status" value="1"/>
</dbReference>
<keyword evidence="3" id="KW-1185">Reference proteome</keyword>
<evidence type="ECO:0000313" key="2">
    <source>
        <dbReference type="EMBL" id="SEW30650.1"/>
    </source>
</evidence>
<dbReference type="SUPFAM" id="SSF52540">
    <property type="entry name" value="P-loop containing nucleoside triphosphate hydrolases"/>
    <property type="match status" value="1"/>
</dbReference>
<dbReference type="eggNOG" id="arCOG00586">
    <property type="taxonomic scope" value="Archaea"/>
</dbReference>
<evidence type="ECO:0000313" key="3">
    <source>
        <dbReference type="Proteomes" id="UP000183275"/>
    </source>
</evidence>
<dbReference type="STRING" id="1202768.SAMN05216285_3882"/>
<dbReference type="CDD" id="cd02042">
    <property type="entry name" value="ParAB_family"/>
    <property type="match status" value="1"/>
</dbReference>
<dbReference type="RefSeq" id="WP_049989180.1">
    <property type="nucleotide sequence ID" value="NZ_FOIS01000005.1"/>
</dbReference>
<dbReference type="InterPro" id="IPR025669">
    <property type="entry name" value="AAA_dom"/>
</dbReference>
<gene>
    <name evidence="2" type="ORF">SAMN05216285_3882</name>
</gene>